<keyword evidence="5" id="KW-0175">Coiled coil</keyword>
<keyword evidence="10" id="KW-1185">Reference proteome</keyword>
<evidence type="ECO:0000256" key="4">
    <source>
        <dbReference type="PROSITE-ProRule" id="PRU00473"/>
    </source>
</evidence>
<feature type="domain" description="OmpA-like" evidence="8">
    <location>
        <begin position="114"/>
        <end position="231"/>
    </location>
</feature>
<dbReference type="CDD" id="cd07185">
    <property type="entry name" value="OmpA_C-like"/>
    <property type="match status" value="1"/>
</dbReference>
<dbReference type="InterPro" id="IPR006665">
    <property type="entry name" value="OmpA-like"/>
</dbReference>
<sequence length="238" mass="25887">MKKHILVTALVSTLVAAPAMAKEQKELATETAWGLGAGATVGAIVGGPIGAFAGAFIGGIIGEKEAAHSTIKSQQVQLSQYQGTEQQLHSTLEQNRALTAQINALEDEQNRLEQARIDNLLAMTVQFRSGSAHIEPHFAEQLDHLAQILKRKPDLNLNLNGYADVQGDEQANLDLSQRRADAVQQYLVKQGVAATQLFAEGRGEQKIVANGNEYETNFFDRRVTLTARGTQQNRMAKN</sequence>
<keyword evidence="3" id="KW-0998">Cell outer membrane</keyword>
<dbReference type="InterPro" id="IPR022511">
    <property type="entry name" value="PdsO"/>
</dbReference>
<evidence type="ECO:0000256" key="2">
    <source>
        <dbReference type="ARBA" id="ARBA00023136"/>
    </source>
</evidence>
<evidence type="ECO:0000256" key="5">
    <source>
        <dbReference type="SAM" id="Coils"/>
    </source>
</evidence>
<dbReference type="InterPro" id="IPR036737">
    <property type="entry name" value="OmpA-like_sf"/>
</dbReference>
<protein>
    <submittedName>
        <fullName evidence="9">Sortase-associated OmpA-like protein PdsO</fullName>
    </submittedName>
</protein>
<dbReference type="Proteomes" id="UP001447008">
    <property type="component" value="Unassembled WGS sequence"/>
</dbReference>
<evidence type="ECO:0000256" key="3">
    <source>
        <dbReference type="ARBA" id="ARBA00023237"/>
    </source>
</evidence>
<proteinExistence type="predicted"/>
<feature type="transmembrane region" description="Helical" evidence="6">
    <location>
        <begin position="37"/>
        <end position="62"/>
    </location>
</feature>
<dbReference type="RefSeq" id="WP_342675591.1">
    <property type="nucleotide sequence ID" value="NZ_JBCGCU010000001.1"/>
</dbReference>
<feature type="chain" id="PRO_5046159958" evidence="7">
    <location>
        <begin position="22"/>
        <end position="238"/>
    </location>
</feature>
<keyword evidence="2 4" id="KW-0472">Membrane</keyword>
<feature type="signal peptide" evidence="7">
    <location>
        <begin position="1"/>
        <end position="21"/>
    </location>
</feature>
<evidence type="ECO:0000256" key="7">
    <source>
        <dbReference type="SAM" id="SignalP"/>
    </source>
</evidence>
<keyword evidence="6" id="KW-0812">Transmembrane</keyword>
<comment type="subcellular location">
    <subcellularLocation>
        <location evidence="1">Cell outer membrane</location>
    </subcellularLocation>
</comment>
<dbReference type="Pfam" id="PF00691">
    <property type="entry name" value="OmpA"/>
    <property type="match status" value="1"/>
</dbReference>
<evidence type="ECO:0000256" key="1">
    <source>
        <dbReference type="ARBA" id="ARBA00004442"/>
    </source>
</evidence>
<dbReference type="PANTHER" id="PTHR30329">
    <property type="entry name" value="STATOR ELEMENT OF FLAGELLAR MOTOR COMPLEX"/>
    <property type="match status" value="1"/>
</dbReference>
<name>A0ABU9MRW7_9GAMM</name>
<gene>
    <name evidence="9" type="primary">pdsO</name>
    <name evidence="9" type="ORF">WCN91_01125</name>
</gene>
<evidence type="ECO:0000256" key="6">
    <source>
        <dbReference type="SAM" id="Phobius"/>
    </source>
</evidence>
<dbReference type="PANTHER" id="PTHR30329:SF21">
    <property type="entry name" value="LIPOPROTEIN YIAD-RELATED"/>
    <property type="match status" value="1"/>
</dbReference>
<dbReference type="InterPro" id="IPR006664">
    <property type="entry name" value="OMP_bac"/>
</dbReference>
<comment type="caution">
    <text evidence="9">The sequence shown here is derived from an EMBL/GenBank/DDBJ whole genome shotgun (WGS) entry which is preliminary data.</text>
</comment>
<evidence type="ECO:0000313" key="10">
    <source>
        <dbReference type="Proteomes" id="UP001447008"/>
    </source>
</evidence>
<dbReference type="PRINTS" id="PR01021">
    <property type="entry name" value="OMPADOMAIN"/>
</dbReference>
<organism evidence="9 10">
    <name type="scientific">Pseudoalteromonas qingdaonensis</name>
    <dbReference type="NCBI Taxonomy" id="3131913"/>
    <lineage>
        <taxon>Bacteria</taxon>
        <taxon>Pseudomonadati</taxon>
        <taxon>Pseudomonadota</taxon>
        <taxon>Gammaproteobacteria</taxon>
        <taxon>Alteromonadales</taxon>
        <taxon>Pseudoalteromonadaceae</taxon>
        <taxon>Pseudoalteromonas</taxon>
    </lineage>
</organism>
<keyword evidence="7" id="KW-0732">Signal</keyword>
<evidence type="ECO:0000313" key="9">
    <source>
        <dbReference type="EMBL" id="MEM0514052.1"/>
    </source>
</evidence>
<reference evidence="9 10" key="1">
    <citation type="submission" date="2024-03" db="EMBL/GenBank/DDBJ databases">
        <title>Pseudoalteromonas qingdaonensis sp. nov., isolated from the intestines of marine benthic organisms.</title>
        <authorList>
            <person name="Lin X."/>
            <person name="Fang S."/>
            <person name="Hu X."/>
        </authorList>
    </citation>
    <scope>NUCLEOTIDE SEQUENCE [LARGE SCALE GENOMIC DNA]</scope>
    <source>
        <strain evidence="9 10">YIC-827</strain>
    </source>
</reference>
<dbReference type="Gene3D" id="3.30.1330.60">
    <property type="entry name" value="OmpA-like domain"/>
    <property type="match status" value="1"/>
</dbReference>
<keyword evidence="6" id="KW-1133">Transmembrane helix</keyword>
<dbReference type="SUPFAM" id="SSF103088">
    <property type="entry name" value="OmpA-like"/>
    <property type="match status" value="1"/>
</dbReference>
<accession>A0ABU9MRW7</accession>
<feature type="coiled-coil region" evidence="5">
    <location>
        <begin position="88"/>
        <end position="118"/>
    </location>
</feature>
<dbReference type="NCBIfam" id="TIGR03789">
    <property type="entry name" value="pdsO"/>
    <property type="match status" value="1"/>
</dbReference>
<dbReference type="InterPro" id="IPR050330">
    <property type="entry name" value="Bact_OuterMem_StrucFunc"/>
</dbReference>
<dbReference type="EMBL" id="JBCGCU010000001">
    <property type="protein sequence ID" value="MEM0514052.1"/>
    <property type="molecule type" value="Genomic_DNA"/>
</dbReference>
<evidence type="ECO:0000259" key="8">
    <source>
        <dbReference type="PROSITE" id="PS51123"/>
    </source>
</evidence>
<dbReference type="PROSITE" id="PS51123">
    <property type="entry name" value="OMPA_2"/>
    <property type="match status" value="1"/>
</dbReference>